<dbReference type="Pfam" id="PF05168">
    <property type="entry name" value="HEPN"/>
    <property type="match status" value="1"/>
</dbReference>
<feature type="domain" description="HEPN" evidence="2">
    <location>
        <begin position="6"/>
        <end position="116"/>
    </location>
</feature>
<dbReference type="Gene3D" id="1.20.120.330">
    <property type="entry name" value="Nucleotidyltransferases domain 2"/>
    <property type="match status" value="1"/>
</dbReference>
<dbReference type="InterPro" id="IPR007842">
    <property type="entry name" value="HEPN_dom"/>
</dbReference>
<dbReference type="AlphaFoldDB" id="A0A3B1BVI2"/>
<dbReference type="PANTHER" id="PTHR36565">
    <property type="entry name" value="UPF0332 PROTEIN TM_1000"/>
    <property type="match status" value="1"/>
</dbReference>
<evidence type="ECO:0000259" key="2">
    <source>
        <dbReference type="Pfam" id="PF05168"/>
    </source>
</evidence>
<dbReference type="PANTHER" id="PTHR36565:SF1">
    <property type="entry name" value="UPF0332 PROTEIN TM_1000"/>
    <property type="match status" value="1"/>
</dbReference>
<accession>A0A3B1BVI2</accession>
<organism evidence="3">
    <name type="scientific">hydrothermal vent metagenome</name>
    <dbReference type="NCBI Taxonomy" id="652676"/>
    <lineage>
        <taxon>unclassified sequences</taxon>
        <taxon>metagenomes</taxon>
        <taxon>ecological metagenomes</taxon>
    </lineage>
</organism>
<proteinExistence type="inferred from homology"/>
<dbReference type="InterPro" id="IPR052226">
    <property type="entry name" value="UPF0332_toxin"/>
</dbReference>
<gene>
    <name evidence="3" type="ORF">MNBD_NITROSPINAE03-47</name>
</gene>
<sequence length="128" mass="14764">MKQEIEQHLKRSEELIIVAEENLKNNHPADSINRSYYSMFHSATAVLLNLGIERSSHKGLIAAFGEHVVKKEIMEKKYHAHLRNAFEARIESDYMPFPDESNSSAQTTLQQARDFFVSCSKYLGKTKY</sequence>
<evidence type="ECO:0000256" key="1">
    <source>
        <dbReference type="ARBA" id="ARBA00038248"/>
    </source>
</evidence>
<protein>
    <recommendedName>
        <fullName evidence="2">HEPN domain-containing protein</fullName>
    </recommendedName>
</protein>
<reference evidence="3" key="1">
    <citation type="submission" date="2018-06" db="EMBL/GenBank/DDBJ databases">
        <authorList>
            <person name="Zhirakovskaya E."/>
        </authorList>
    </citation>
    <scope>NUCLEOTIDE SEQUENCE</scope>
</reference>
<evidence type="ECO:0000313" key="3">
    <source>
        <dbReference type="EMBL" id="VAX21919.1"/>
    </source>
</evidence>
<dbReference type="EMBL" id="UOGB01000223">
    <property type="protein sequence ID" value="VAX21919.1"/>
    <property type="molecule type" value="Genomic_DNA"/>
</dbReference>
<name>A0A3B1BVI2_9ZZZZ</name>
<comment type="similarity">
    <text evidence="1">Belongs to the UPF0332 family.</text>
</comment>